<dbReference type="InterPro" id="IPR029032">
    <property type="entry name" value="AhpD-like"/>
</dbReference>
<dbReference type="InterPro" id="IPR003779">
    <property type="entry name" value="CMD-like"/>
</dbReference>
<evidence type="ECO:0000259" key="1">
    <source>
        <dbReference type="Pfam" id="PF02627"/>
    </source>
</evidence>
<evidence type="ECO:0000313" key="2">
    <source>
        <dbReference type="EMBL" id="MFC5239056.1"/>
    </source>
</evidence>
<comment type="caution">
    <text evidence="2">The sequence shown here is derived from an EMBL/GenBank/DDBJ whole genome shotgun (WGS) entry which is preliminary data.</text>
</comment>
<dbReference type="NCBIfam" id="TIGR00778">
    <property type="entry name" value="ahpD_dom"/>
    <property type="match status" value="1"/>
</dbReference>
<organism evidence="2 3">
    <name type="scientific">Streptomyces atrovirens</name>
    <dbReference type="NCBI Taxonomy" id="285556"/>
    <lineage>
        <taxon>Bacteria</taxon>
        <taxon>Bacillati</taxon>
        <taxon>Actinomycetota</taxon>
        <taxon>Actinomycetes</taxon>
        <taxon>Kitasatosporales</taxon>
        <taxon>Streptomycetaceae</taxon>
        <taxon>Streptomyces</taxon>
    </lineage>
</organism>
<dbReference type="SUPFAM" id="SSF69118">
    <property type="entry name" value="AhpD-like"/>
    <property type="match status" value="1"/>
</dbReference>
<dbReference type="Gene3D" id="1.20.1290.10">
    <property type="entry name" value="AhpD-like"/>
    <property type="match status" value="2"/>
</dbReference>
<sequence length="352" mass="36951">MRPLVRTMLKGSLKQIRHVTAVPRHEAKGLVADVYDRAGREFGILAPPLALHSPAPEALAACWVLLRETLLVDGRAGRAAKEAVATGVSQANECAYCVDVHRAKLQTLTGPDTAPLAAVTDWARHLTTAGGPQRPVPFPAEHAPELLATAVTFHYLNRMVRLFLPDSPVPDAAPRAGRGPALRIVARAMRPDTGTTVTAGASLGLLPAAPLPAALAWARPEPAVAGALARAVACVDASAEHWVPEPVRELLHAELAVSDGTPPGPSRAWLAPLTDRLAPDQRPAARLSLLLALAPYQITDADVTAFRAGRPGDRELVELAAWASLTAAVRAGSRFAVPLPDARPTRPAPAGG</sequence>
<protein>
    <submittedName>
        <fullName evidence="2">Carboxymuconolactone decarboxylase family protein</fullName>
    </submittedName>
</protein>
<name>A0ABW0DJT5_9ACTN</name>
<accession>A0ABW0DJT5</accession>
<dbReference type="EMBL" id="JBHSKN010000004">
    <property type="protein sequence ID" value="MFC5239056.1"/>
    <property type="molecule type" value="Genomic_DNA"/>
</dbReference>
<reference evidence="3" key="1">
    <citation type="journal article" date="2019" name="Int. J. Syst. Evol. Microbiol.">
        <title>The Global Catalogue of Microorganisms (GCM) 10K type strain sequencing project: providing services to taxonomists for standard genome sequencing and annotation.</title>
        <authorList>
            <consortium name="The Broad Institute Genomics Platform"/>
            <consortium name="The Broad Institute Genome Sequencing Center for Infectious Disease"/>
            <person name="Wu L."/>
            <person name="Ma J."/>
        </authorList>
    </citation>
    <scope>NUCLEOTIDE SEQUENCE [LARGE SCALE GENOMIC DNA]</scope>
    <source>
        <strain evidence="3">CGMCC 4.7131</strain>
    </source>
</reference>
<proteinExistence type="predicted"/>
<keyword evidence="3" id="KW-1185">Reference proteome</keyword>
<dbReference type="InterPro" id="IPR004675">
    <property type="entry name" value="AhpD_core"/>
</dbReference>
<evidence type="ECO:0000313" key="3">
    <source>
        <dbReference type="Proteomes" id="UP001596035"/>
    </source>
</evidence>
<gene>
    <name evidence="2" type="ORF">ACFPWV_03845</name>
</gene>
<feature type="domain" description="Carboxymuconolactone decarboxylase-like" evidence="1">
    <location>
        <begin position="59"/>
        <end position="105"/>
    </location>
</feature>
<dbReference type="Proteomes" id="UP001596035">
    <property type="component" value="Unassembled WGS sequence"/>
</dbReference>
<dbReference type="Pfam" id="PF02627">
    <property type="entry name" value="CMD"/>
    <property type="match status" value="1"/>
</dbReference>